<feature type="domain" description="Arm DNA-binding" evidence="6">
    <location>
        <begin position="13"/>
        <end position="92"/>
    </location>
</feature>
<organism evidence="7 8">
    <name type="scientific">Cesiribacter andamanensis AMV16</name>
    <dbReference type="NCBI Taxonomy" id="1279009"/>
    <lineage>
        <taxon>Bacteria</taxon>
        <taxon>Pseudomonadati</taxon>
        <taxon>Bacteroidota</taxon>
        <taxon>Cytophagia</taxon>
        <taxon>Cytophagales</taxon>
        <taxon>Cesiribacteraceae</taxon>
        <taxon>Cesiribacter</taxon>
    </lineage>
</organism>
<evidence type="ECO:0000259" key="6">
    <source>
        <dbReference type="Pfam" id="PF17293"/>
    </source>
</evidence>
<dbReference type="AlphaFoldDB" id="M7NAD4"/>
<dbReference type="GO" id="GO:0015074">
    <property type="term" value="P:DNA integration"/>
    <property type="evidence" value="ECO:0007669"/>
    <property type="project" value="InterPro"/>
</dbReference>
<comment type="caution">
    <text evidence="7">The sequence shown here is derived from an EMBL/GenBank/DDBJ whole genome shotgun (WGS) entry which is preliminary data.</text>
</comment>
<dbReference type="PANTHER" id="PTHR30349:SF64">
    <property type="entry name" value="PROPHAGE INTEGRASE INTD-RELATED"/>
    <property type="match status" value="1"/>
</dbReference>
<evidence type="ECO:0000259" key="4">
    <source>
        <dbReference type="Pfam" id="PF00589"/>
    </source>
</evidence>
<evidence type="ECO:0000313" key="8">
    <source>
        <dbReference type="Proteomes" id="UP000011910"/>
    </source>
</evidence>
<protein>
    <submittedName>
        <fullName evidence="7">Site-specific tyrosine recombinase XerD</fullName>
    </submittedName>
</protein>
<dbReference type="STRING" id="1279009.ADICEAN_00685"/>
<name>M7NAD4_9BACT</name>
<keyword evidence="3" id="KW-0233">DNA recombination</keyword>
<dbReference type="InterPro" id="IPR035386">
    <property type="entry name" value="Arm-DNA-bind_5"/>
</dbReference>
<dbReference type="RefSeq" id="WP_009194092.1">
    <property type="nucleotide sequence ID" value="NZ_AODQ01000010.1"/>
</dbReference>
<feature type="domain" description="Tyr recombinase" evidence="4">
    <location>
        <begin position="266"/>
        <end position="393"/>
    </location>
</feature>
<evidence type="ECO:0000256" key="3">
    <source>
        <dbReference type="ARBA" id="ARBA00023172"/>
    </source>
</evidence>
<dbReference type="Gene3D" id="1.10.150.130">
    <property type="match status" value="1"/>
</dbReference>
<proteinExistence type="inferred from homology"/>
<dbReference type="InterPro" id="IPR010998">
    <property type="entry name" value="Integrase_recombinase_N"/>
</dbReference>
<sequence length="409" mass="47820">MEMIIKALLWTYKKTANGEHEIRLRLTAYKDVKYIGLGYSSLPEHWDEANEMPLPAHPRFKEIVKEIVRLKEEADFELRLARKAHTSLTPAELKQKLQKTRNQSVRKILEFFDKVIADLEKEGRIGYANVFRHCKAMLSNFLGGKDKVFGTFSKSDCEQLEKYLLQNVPKESSISHYLRTFYRLWNLAVEEGIAAKELHPSKYIKFKVYRKFKTSKRAINFEYIQAIENLQFELGSRLYRSQQYFLFSYYARGINFIDLAQLKDKVHLRGDELSYVRSKNKRAYNFKLHSKAYAIIQLFREYPLQSDGDYLFPILMKQHDTPKKIDVRIDSALKDLNEDLRIMAEKIGLNKHLTSYVARHSFASNLRSKKVDVGIIQGALGHETELQTAVYLEEIDDTLVASQIEDALR</sequence>
<evidence type="ECO:0000256" key="2">
    <source>
        <dbReference type="ARBA" id="ARBA00023125"/>
    </source>
</evidence>
<dbReference type="InterPro" id="IPR025269">
    <property type="entry name" value="SAM-like_dom"/>
</dbReference>
<dbReference type="Gene3D" id="1.10.443.10">
    <property type="entry name" value="Intergrase catalytic core"/>
    <property type="match status" value="1"/>
</dbReference>
<dbReference type="InterPro" id="IPR002104">
    <property type="entry name" value="Integrase_catalytic"/>
</dbReference>
<reference evidence="7 8" key="1">
    <citation type="journal article" date="2013" name="Genome Announc.">
        <title>Draft Genome Sequence of Cesiribacter andamanensis Strain AMV16T, Isolated from a Soil Sample from a Mud Volcano in the Andaman Islands, India.</title>
        <authorList>
            <person name="Shivaji S."/>
            <person name="Ara S."/>
            <person name="Begum Z."/>
            <person name="Srinivas T.N."/>
            <person name="Singh A."/>
            <person name="Kumar Pinnaka A."/>
        </authorList>
    </citation>
    <scope>NUCLEOTIDE SEQUENCE [LARGE SCALE GENOMIC DNA]</scope>
    <source>
        <strain evidence="7 8">AMV16</strain>
    </source>
</reference>
<accession>M7NAD4</accession>
<evidence type="ECO:0000313" key="7">
    <source>
        <dbReference type="EMBL" id="EMR04161.1"/>
    </source>
</evidence>
<dbReference type="eggNOG" id="COG4974">
    <property type="taxonomic scope" value="Bacteria"/>
</dbReference>
<gene>
    <name evidence="7" type="ORF">ADICEAN_00685</name>
</gene>
<dbReference type="Pfam" id="PF17293">
    <property type="entry name" value="Arm-DNA-bind_5"/>
    <property type="match status" value="1"/>
</dbReference>
<dbReference type="Pfam" id="PF13102">
    <property type="entry name" value="Phage_int_SAM_5"/>
    <property type="match status" value="1"/>
</dbReference>
<keyword evidence="2" id="KW-0238">DNA-binding</keyword>
<dbReference type="Pfam" id="PF00589">
    <property type="entry name" value="Phage_integrase"/>
    <property type="match status" value="1"/>
</dbReference>
<dbReference type="EMBL" id="AODQ01000010">
    <property type="protein sequence ID" value="EMR04161.1"/>
    <property type="molecule type" value="Genomic_DNA"/>
</dbReference>
<dbReference type="InterPro" id="IPR013762">
    <property type="entry name" value="Integrase-like_cat_sf"/>
</dbReference>
<dbReference type="PANTHER" id="PTHR30349">
    <property type="entry name" value="PHAGE INTEGRASE-RELATED"/>
    <property type="match status" value="1"/>
</dbReference>
<evidence type="ECO:0000256" key="1">
    <source>
        <dbReference type="ARBA" id="ARBA00008857"/>
    </source>
</evidence>
<dbReference type="GO" id="GO:0003677">
    <property type="term" value="F:DNA binding"/>
    <property type="evidence" value="ECO:0007669"/>
    <property type="project" value="UniProtKB-KW"/>
</dbReference>
<dbReference type="InterPro" id="IPR011010">
    <property type="entry name" value="DNA_brk_join_enz"/>
</dbReference>
<comment type="similarity">
    <text evidence="1">Belongs to the 'phage' integrase family.</text>
</comment>
<dbReference type="OrthoDB" id="1094492at2"/>
<evidence type="ECO:0000259" key="5">
    <source>
        <dbReference type="Pfam" id="PF13102"/>
    </source>
</evidence>
<dbReference type="GO" id="GO:0006310">
    <property type="term" value="P:DNA recombination"/>
    <property type="evidence" value="ECO:0007669"/>
    <property type="project" value="UniProtKB-KW"/>
</dbReference>
<dbReference type="Proteomes" id="UP000011910">
    <property type="component" value="Unassembled WGS sequence"/>
</dbReference>
<dbReference type="PATRIC" id="fig|1279009.4.peg.700"/>
<keyword evidence="8" id="KW-1185">Reference proteome</keyword>
<feature type="domain" description="Phage integrase SAM-like" evidence="5">
    <location>
        <begin position="108"/>
        <end position="202"/>
    </location>
</feature>
<dbReference type="SUPFAM" id="SSF56349">
    <property type="entry name" value="DNA breaking-rejoining enzymes"/>
    <property type="match status" value="1"/>
</dbReference>
<dbReference type="InterPro" id="IPR050090">
    <property type="entry name" value="Tyrosine_recombinase_XerCD"/>
</dbReference>